<feature type="domain" description="Helicase C-terminal" evidence="22">
    <location>
        <begin position="693"/>
        <end position="854"/>
    </location>
</feature>
<keyword evidence="9" id="KW-0677">Repeat</keyword>
<feature type="domain" description="Helicase ATP-binding" evidence="21">
    <location>
        <begin position="329"/>
        <end position="522"/>
    </location>
</feature>
<dbReference type="PROSITE" id="PS51194">
    <property type="entry name" value="HELICASE_CTER"/>
    <property type="match status" value="1"/>
</dbReference>
<evidence type="ECO:0000256" key="4">
    <source>
        <dbReference type="ARBA" id="ARBA00022490"/>
    </source>
</evidence>
<dbReference type="STRING" id="1676925.ENSPKIP00000013751"/>
<evidence type="ECO:0000256" key="17">
    <source>
        <dbReference type="ARBA" id="ARBA00022884"/>
    </source>
</evidence>
<keyword evidence="5" id="KW-1017">Isopeptide bond</keyword>
<dbReference type="SUPFAM" id="SSF52540">
    <property type="entry name" value="P-loop containing nucleoside triphosphate hydrolases"/>
    <property type="match status" value="1"/>
</dbReference>
<evidence type="ECO:0000256" key="7">
    <source>
        <dbReference type="ARBA" id="ARBA00022588"/>
    </source>
</evidence>
<dbReference type="GO" id="GO:0016787">
    <property type="term" value="F:hydrolase activity"/>
    <property type="evidence" value="ECO:0007669"/>
    <property type="project" value="UniProtKB-KW"/>
</dbReference>
<dbReference type="GO" id="GO:0140374">
    <property type="term" value="P:antiviral innate immune response"/>
    <property type="evidence" value="ECO:0007669"/>
    <property type="project" value="TreeGrafter"/>
</dbReference>
<evidence type="ECO:0000256" key="8">
    <source>
        <dbReference type="ARBA" id="ARBA00022723"/>
    </source>
</evidence>
<dbReference type="InterPro" id="IPR001650">
    <property type="entry name" value="Helicase_C-like"/>
</dbReference>
<evidence type="ECO:0000256" key="19">
    <source>
        <dbReference type="ARBA" id="ARBA00049390"/>
    </source>
</evidence>
<keyword evidence="6" id="KW-0597">Phosphoprotein</keyword>
<comment type="subcellular location">
    <subcellularLocation>
        <location evidence="1">Cytoplasm</location>
    </subcellularLocation>
</comment>
<keyword evidence="14" id="KW-0067">ATP-binding</keyword>
<dbReference type="Proteomes" id="UP000261540">
    <property type="component" value="Unplaced"/>
</dbReference>
<dbReference type="PROSITE" id="PS51192">
    <property type="entry name" value="HELICASE_ATP_BIND_1"/>
    <property type="match status" value="1"/>
</dbReference>
<dbReference type="PROSITE" id="PS51789">
    <property type="entry name" value="RLR_CTR"/>
    <property type="match status" value="1"/>
</dbReference>
<dbReference type="Gene3D" id="1.20.1320.30">
    <property type="match status" value="1"/>
</dbReference>
<dbReference type="CDD" id="cd12090">
    <property type="entry name" value="MDA5_ID"/>
    <property type="match status" value="1"/>
</dbReference>
<dbReference type="GO" id="GO:0003724">
    <property type="term" value="F:RNA helicase activity"/>
    <property type="evidence" value="ECO:0007669"/>
    <property type="project" value="UniProtKB-EC"/>
</dbReference>
<dbReference type="Ensembl" id="ENSPKIT00000038180.1">
    <property type="protein sequence ID" value="ENSPKIP00000013751.1"/>
    <property type="gene ID" value="ENSPKIG00000001054.1"/>
</dbReference>
<organism evidence="24 25">
    <name type="scientific">Paramormyrops kingsleyae</name>
    <dbReference type="NCBI Taxonomy" id="1676925"/>
    <lineage>
        <taxon>Eukaryota</taxon>
        <taxon>Metazoa</taxon>
        <taxon>Chordata</taxon>
        <taxon>Craniata</taxon>
        <taxon>Vertebrata</taxon>
        <taxon>Euteleostomi</taxon>
        <taxon>Actinopterygii</taxon>
        <taxon>Neopterygii</taxon>
        <taxon>Teleostei</taxon>
        <taxon>Osteoglossocephala</taxon>
        <taxon>Osteoglossomorpha</taxon>
        <taxon>Osteoglossiformes</taxon>
        <taxon>Mormyridae</taxon>
        <taxon>Paramormyrops</taxon>
    </lineage>
</organism>
<name>A0A3B3R7Z3_9TELE</name>
<evidence type="ECO:0000256" key="11">
    <source>
        <dbReference type="ARBA" id="ARBA00022801"/>
    </source>
</evidence>
<evidence type="ECO:0000256" key="5">
    <source>
        <dbReference type="ARBA" id="ARBA00022499"/>
    </source>
</evidence>
<dbReference type="PANTHER" id="PTHR14074:SF14">
    <property type="entry name" value="INTERFERON-INDUCED HELICASE C DOMAIN-CONTAINING PROTEIN 1"/>
    <property type="match status" value="1"/>
</dbReference>
<keyword evidence="18" id="KW-0051">Antiviral defense</keyword>
<dbReference type="Gene3D" id="2.170.150.30">
    <property type="entry name" value="RIG-I-like receptor, C-terminal regulatory domain"/>
    <property type="match status" value="1"/>
</dbReference>
<keyword evidence="12" id="KW-0347">Helicase</keyword>
<dbReference type="Gene3D" id="3.40.50.300">
    <property type="entry name" value="P-loop containing nucleotide triphosphate hydrolases"/>
    <property type="match status" value="2"/>
</dbReference>
<keyword evidence="7" id="KW-0399">Innate immunity</keyword>
<evidence type="ECO:0000256" key="15">
    <source>
        <dbReference type="ARBA" id="ARBA00022843"/>
    </source>
</evidence>
<dbReference type="Pfam" id="PF18119">
    <property type="entry name" value="RIG-I_C"/>
    <property type="match status" value="1"/>
</dbReference>
<proteinExistence type="inferred from homology"/>
<dbReference type="PANTHER" id="PTHR14074">
    <property type="entry name" value="HELICASE WITH DEATH DOMAIN-RELATED"/>
    <property type="match status" value="1"/>
</dbReference>
<dbReference type="AlphaFoldDB" id="A0A3B3R7Z3"/>
<keyword evidence="16" id="KW-0391">Immunity</keyword>
<dbReference type="GO" id="GO:0039530">
    <property type="term" value="P:MDA-5 signaling pathway"/>
    <property type="evidence" value="ECO:0007669"/>
    <property type="project" value="TreeGrafter"/>
</dbReference>
<feature type="compositionally biased region" description="Polar residues" evidence="20">
    <location>
        <begin position="246"/>
        <end position="259"/>
    </location>
</feature>
<evidence type="ECO:0000256" key="13">
    <source>
        <dbReference type="ARBA" id="ARBA00022833"/>
    </source>
</evidence>
<evidence type="ECO:0000259" key="22">
    <source>
        <dbReference type="PROSITE" id="PS51194"/>
    </source>
</evidence>
<protein>
    <recommendedName>
        <fullName evidence="3">RNA helicase</fullName>
        <ecNumber evidence="3">3.6.4.13</ecNumber>
    </recommendedName>
</protein>
<keyword evidence="13" id="KW-0862">Zinc</keyword>
<dbReference type="InterPro" id="IPR027417">
    <property type="entry name" value="P-loop_NTPase"/>
</dbReference>
<keyword evidence="25" id="KW-1185">Reference proteome</keyword>
<dbReference type="GO" id="GO:0005737">
    <property type="term" value="C:cytoplasm"/>
    <property type="evidence" value="ECO:0007669"/>
    <property type="project" value="UniProtKB-SubCell"/>
</dbReference>
<reference evidence="24" key="2">
    <citation type="submission" date="2025-09" db="UniProtKB">
        <authorList>
            <consortium name="Ensembl"/>
        </authorList>
    </citation>
    <scope>IDENTIFICATION</scope>
</reference>
<evidence type="ECO:0000259" key="21">
    <source>
        <dbReference type="PROSITE" id="PS51192"/>
    </source>
</evidence>
<dbReference type="InterPro" id="IPR011545">
    <property type="entry name" value="DEAD/DEAH_box_helicase_dom"/>
</dbReference>
<keyword evidence="4" id="KW-0963">Cytoplasm</keyword>
<evidence type="ECO:0000256" key="9">
    <source>
        <dbReference type="ARBA" id="ARBA00022737"/>
    </source>
</evidence>
<dbReference type="Pfam" id="PF16739">
    <property type="entry name" value="CARD_2"/>
    <property type="match status" value="2"/>
</dbReference>
<evidence type="ECO:0000256" key="16">
    <source>
        <dbReference type="ARBA" id="ARBA00022859"/>
    </source>
</evidence>
<feature type="region of interest" description="Disordered" evidence="20">
    <location>
        <begin position="199"/>
        <end position="280"/>
    </location>
</feature>
<keyword evidence="15" id="KW-0832">Ubl conjugation</keyword>
<evidence type="ECO:0000256" key="14">
    <source>
        <dbReference type="ARBA" id="ARBA00022840"/>
    </source>
</evidence>
<keyword evidence="17" id="KW-0694">RNA-binding</keyword>
<dbReference type="InterPro" id="IPR051363">
    <property type="entry name" value="RLR_Helicase"/>
</dbReference>
<dbReference type="InterPro" id="IPR038557">
    <property type="entry name" value="RLR_C_sf"/>
</dbReference>
<dbReference type="SMART" id="SM00487">
    <property type="entry name" value="DEXDc"/>
    <property type="match status" value="1"/>
</dbReference>
<feature type="domain" description="RLR CTR" evidence="23">
    <location>
        <begin position="879"/>
        <end position="1006"/>
    </location>
</feature>
<evidence type="ECO:0000256" key="12">
    <source>
        <dbReference type="ARBA" id="ARBA00022806"/>
    </source>
</evidence>
<keyword evidence="8" id="KW-0479">Metal-binding</keyword>
<dbReference type="Pfam" id="PF00270">
    <property type="entry name" value="DEAD"/>
    <property type="match status" value="1"/>
</dbReference>
<dbReference type="InterPro" id="IPR041204">
    <property type="entry name" value="RIG-I-like_C"/>
</dbReference>
<feature type="compositionally biased region" description="Basic and acidic residues" evidence="20">
    <location>
        <begin position="215"/>
        <end position="238"/>
    </location>
</feature>
<dbReference type="InterPro" id="IPR014001">
    <property type="entry name" value="Helicase_ATP-bd"/>
</dbReference>
<evidence type="ECO:0000256" key="20">
    <source>
        <dbReference type="SAM" id="MobiDB-lite"/>
    </source>
</evidence>
<dbReference type="Pfam" id="PF00271">
    <property type="entry name" value="Helicase_C"/>
    <property type="match status" value="1"/>
</dbReference>
<dbReference type="InterPro" id="IPR021673">
    <property type="entry name" value="RLR_CTR"/>
</dbReference>
<comment type="catalytic activity">
    <reaction evidence="19">
        <text>ATP + H2O = ADP + phosphate + H(+)</text>
        <dbReference type="Rhea" id="RHEA:13065"/>
        <dbReference type="ChEBI" id="CHEBI:15377"/>
        <dbReference type="ChEBI" id="CHEBI:15378"/>
        <dbReference type="ChEBI" id="CHEBI:30616"/>
        <dbReference type="ChEBI" id="CHEBI:43474"/>
        <dbReference type="ChEBI" id="CHEBI:456216"/>
        <dbReference type="EC" id="3.6.4.13"/>
    </reaction>
    <physiologicalReaction direction="left-to-right" evidence="19">
        <dbReference type="Rhea" id="RHEA:13066"/>
    </physiologicalReaction>
</comment>
<evidence type="ECO:0000313" key="25">
    <source>
        <dbReference type="Proteomes" id="UP000261540"/>
    </source>
</evidence>
<evidence type="ECO:0000256" key="2">
    <source>
        <dbReference type="ARBA" id="ARBA00006866"/>
    </source>
</evidence>
<evidence type="ECO:0000256" key="10">
    <source>
        <dbReference type="ARBA" id="ARBA00022741"/>
    </source>
</evidence>
<dbReference type="Pfam" id="PF11648">
    <property type="entry name" value="RIG-I_C-RD"/>
    <property type="match status" value="1"/>
</dbReference>
<dbReference type="GO" id="GO:0003725">
    <property type="term" value="F:double-stranded RNA binding"/>
    <property type="evidence" value="ECO:0007669"/>
    <property type="project" value="TreeGrafter"/>
</dbReference>
<comment type="similarity">
    <text evidence="2">Belongs to the helicase family. RLR subfamily.</text>
</comment>
<sequence length="1009" mass="114412">MESSADERFLWLIYDCFRNRLRSLIQIEPVLDRLTFIERDQKDLILNKAKKESNQLAVDLLIDTIYRGPRPAGWCRELTDALNTAGCQHAAMYMETETLPSASSEAVNDYCVKLIDLLAPSLQQMKTPDVCTMSFTQNILTEDDREIVMAACTNYGNRAGARELRKIVQKPPGWFSTFLDVLRQTEHLDMVRELTGLESTEDHKDSICEGNVKPEAVKYEPDLKENKNDNDQSVRESDSCIDNGEESLNTSLDNSSCDTTRNESTDAYPANSLDPDLYSSGGESLNSSLLGLTLDESNQPIPDCAERDAAAGAGRETEILLWPYQKEVARPALEGKNIIICLPTGSGKTRVAVYITKEHLESCRQEKRPGKVVVLVNKVPLVEQHYTKEFGKYLKGQYRVEKVSGDSQLKISFPEIVKKNDIIICTAQILENFLEKAEKSRDEGVTLSDFSMAVIDECHHTQKGNVYSLIMFRYLKQKIQNEKLVKEQNAPVPLPQILGLTASPGVGEAKTVDKAEEHILQICANLDAFRIMTSSLGEHRKEPYKRIATAAERKEDPFGDVIKGIMNAIHTHANLDPSCDLGTQNYEHWVVQKEKNAAKEENQKVRVCAAHLRQYNEALHQSNTIRMSDACSFLEKFYNEELEKKTAPDEVSVQITDTDRFLFQLFKDNQAKLQELAKHPEYENKILAELRRLILQEFTAREEASGIVFTKTRLSAIALSQWIQENRKFEEVGVRAGHLIGGGDQSIVKPMTPKEQKEVLAKFRTGEINLLIATTVAEEGLDYKQCNLVIRYCLVTNEIAMIQARGRGRAEDSSYTVLQVEGSGVAERETVNEFREKMMGKAIEKIQKLDQAEYERKKREFQFQTILEKKVRKKKKQQKLMQKLDPGDVSFSCRNCSKSVCSGKDIEIIGTMHHVNVSEEFRDLFTVRKNPTLQERQLDFEANSAIACKDCGSTWGSMMLYRGIDCPCLHIKHFTVKLGDRQRVFHNWREKCHLTFQSKCTASGCVRSG</sequence>
<accession>A0A3B3R7Z3</accession>
<dbReference type="EC" id="3.6.4.13" evidence="3"/>
<dbReference type="GeneTree" id="ENSGT00940000153173"/>
<dbReference type="SMART" id="SM00490">
    <property type="entry name" value="HELICc"/>
    <property type="match status" value="1"/>
</dbReference>
<dbReference type="GO" id="GO:0003727">
    <property type="term" value="F:single-stranded RNA binding"/>
    <property type="evidence" value="ECO:0007669"/>
    <property type="project" value="TreeGrafter"/>
</dbReference>
<keyword evidence="11" id="KW-0378">Hydrolase</keyword>
<evidence type="ECO:0000256" key="3">
    <source>
        <dbReference type="ARBA" id="ARBA00012552"/>
    </source>
</evidence>
<keyword evidence="10" id="KW-0547">Nucleotide-binding</keyword>
<dbReference type="InterPro" id="IPR031964">
    <property type="entry name" value="CARD_dom"/>
</dbReference>
<evidence type="ECO:0000256" key="6">
    <source>
        <dbReference type="ARBA" id="ARBA00022553"/>
    </source>
</evidence>
<reference evidence="24" key="1">
    <citation type="submission" date="2025-08" db="UniProtKB">
        <authorList>
            <consortium name="Ensembl"/>
        </authorList>
    </citation>
    <scope>IDENTIFICATION</scope>
</reference>
<evidence type="ECO:0000256" key="18">
    <source>
        <dbReference type="ARBA" id="ARBA00023118"/>
    </source>
</evidence>
<dbReference type="Gene3D" id="1.10.533.10">
    <property type="entry name" value="Death Domain, Fas"/>
    <property type="match status" value="2"/>
</dbReference>
<evidence type="ECO:0000313" key="24">
    <source>
        <dbReference type="Ensembl" id="ENSPKIP00000013751.1"/>
    </source>
</evidence>
<evidence type="ECO:0000256" key="1">
    <source>
        <dbReference type="ARBA" id="ARBA00004496"/>
    </source>
</evidence>
<dbReference type="InterPro" id="IPR011029">
    <property type="entry name" value="DEATH-like_dom_sf"/>
</dbReference>
<evidence type="ECO:0000259" key="23">
    <source>
        <dbReference type="PROSITE" id="PS51789"/>
    </source>
</evidence>
<dbReference type="GO" id="GO:0005524">
    <property type="term" value="F:ATP binding"/>
    <property type="evidence" value="ECO:0007669"/>
    <property type="project" value="UniProtKB-KW"/>
</dbReference>
<dbReference type="GO" id="GO:0008270">
    <property type="term" value="F:zinc ion binding"/>
    <property type="evidence" value="ECO:0007669"/>
    <property type="project" value="TreeGrafter"/>
</dbReference>